<sequence>MKEQLIARWDTFLQNIDKRFEESLAQGEQAVLESLEENDYDYYTSFRTLMAIRMQIDESVIRKIDTTWQQQVLPLMKADGDGYYWIDESYKAHRANDDMHERMALWLYITEGKLSQKYYDHAIELINRDFFCTQCNAPLQVKKDLFRAHYITCNYCSAVNTFEPETKYATIGWNVVDNLAALYALQEYKAMLQARKHGGAAYEKAVRVYCEKYFDERIKLMPHTAETREQDIEKKINLTL</sequence>
<name>A0A1H7VUJ6_9BACT</name>
<dbReference type="RefSeq" id="WP_089913251.1">
    <property type="nucleotide sequence ID" value="NZ_FOBB01000003.1"/>
</dbReference>
<dbReference type="Proteomes" id="UP000198984">
    <property type="component" value="Unassembled WGS sequence"/>
</dbReference>
<evidence type="ECO:0000313" key="2">
    <source>
        <dbReference type="Proteomes" id="UP000198984"/>
    </source>
</evidence>
<dbReference type="STRING" id="573321.SAMN04488505_103450"/>
<dbReference type="OrthoDB" id="5502466at2"/>
<evidence type="ECO:0000313" key="1">
    <source>
        <dbReference type="EMBL" id="SEM12840.1"/>
    </source>
</evidence>
<accession>A0A1H7VUJ6</accession>
<keyword evidence="2" id="KW-1185">Reference proteome</keyword>
<reference evidence="1 2" key="1">
    <citation type="submission" date="2016-10" db="EMBL/GenBank/DDBJ databases">
        <authorList>
            <person name="de Groot N.N."/>
        </authorList>
    </citation>
    <scope>NUCLEOTIDE SEQUENCE [LARGE SCALE GENOMIC DNA]</scope>
    <source>
        <strain evidence="1 2">DSM 21039</strain>
    </source>
</reference>
<organism evidence="1 2">
    <name type="scientific">Chitinophaga rupis</name>
    <dbReference type="NCBI Taxonomy" id="573321"/>
    <lineage>
        <taxon>Bacteria</taxon>
        <taxon>Pseudomonadati</taxon>
        <taxon>Bacteroidota</taxon>
        <taxon>Chitinophagia</taxon>
        <taxon>Chitinophagales</taxon>
        <taxon>Chitinophagaceae</taxon>
        <taxon>Chitinophaga</taxon>
    </lineage>
</organism>
<gene>
    <name evidence="1" type="ORF">SAMN04488505_103450</name>
</gene>
<dbReference type="EMBL" id="FOBB01000003">
    <property type="protein sequence ID" value="SEM12840.1"/>
    <property type="molecule type" value="Genomic_DNA"/>
</dbReference>
<proteinExistence type="predicted"/>
<dbReference type="AlphaFoldDB" id="A0A1H7VUJ6"/>
<protein>
    <submittedName>
        <fullName evidence="1">Uncharacterized protein</fullName>
    </submittedName>
</protein>